<comment type="catalytic activity">
    <reaction evidence="5 7">
        <text>2 superoxide + 2 H(+) = H2O2 + O2</text>
        <dbReference type="Rhea" id="RHEA:20696"/>
        <dbReference type="ChEBI" id="CHEBI:15378"/>
        <dbReference type="ChEBI" id="CHEBI:15379"/>
        <dbReference type="ChEBI" id="CHEBI:16240"/>
        <dbReference type="ChEBI" id="CHEBI:18421"/>
        <dbReference type="EC" id="1.15.1.1"/>
    </reaction>
</comment>
<dbReference type="Proteomes" id="UP000324585">
    <property type="component" value="Unassembled WGS sequence"/>
</dbReference>
<dbReference type="Gene3D" id="3.55.40.20">
    <property type="entry name" value="Iron/manganese superoxide dismutase, C-terminal domain"/>
    <property type="match status" value="1"/>
</dbReference>
<evidence type="ECO:0000256" key="2">
    <source>
        <dbReference type="ARBA" id="ARBA00012682"/>
    </source>
</evidence>
<proteinExistence type="inferred from homology"/>
<dbReference type="InterPro" id="IPR036314">
    <property type="entry name" value="SOD_C_sf"/>
</dbReference>
<comment type="function">
    <text evidence="7">Destroys radicals which are normally produced within the cells and which are toxic to biological systems.</text>
</comment>
<feature type="binding site" evidence="6">
    <location>
        <position position="28"/>
    </location>
    <ligand>
        <name>Mn(2+)</name>
        <dbReference type="ChEBI" id="CHEBI:29035"/>
    </ligand>
</feature>
<evidence type="ECO:0000256" key="5">
    <source>
        <dbReference type="ARBA" id="ARBA00049204"/>
    </source>
</evidence>
<dbReference type="InterPro" id="IPR001189">
    <property type="entry name" value="Mn/Fe_SOD"/>
</dbReference>
<dbReference type="GO" id="GO:0004784">
    <property type="term" value="F:superoxide dismutase activity"/>
    <property type="evidence" value="ECO:0007669"/>
    <property type="project" value="UniProtKB-EC"/>
</dbReference>
<dbReference type="FunFam" id="3.55.40.20:FF:000001">
    <property type="entry name" value="Superoxide dismutase"/>
    <property type="match status" value="1"/>
</dbReference>
<dbReference type="InterPro" id="IPR019832">
    <property type="entry name" value="Mn/Fe_SOD_C"/>
</dbReference>
<evidence type="ECO:0000256" key="7">
    <source>
        <dbReference type="RuleBase" id="RU000414"/>
    </source>
</evidence>
<accession>A0A5J4Z8X7</accession>
<dbReference type="Pfam" id="PF00081">
    <property type="entry name" value="Sod_Fe_N"/>
    <property type="match status" value="1"/>
</dbReference>
<dbReference type="PRINTS" id="PR01703">
    <property type="entry name" value="MNSODISMTASE"/>
</dbReference>
<keyword evidence="11" id="KW-1185">Reference proteome</keyword>
<feature type="binding site" evidence="6">
    <location>
        <position position="85"/>
    </location>
    <ligand>
        <name>Mn(2+)</name>
        <dbReference type="ChEBI" id="CHEBI:29035"/>
    </ligand>
</feature>
<dbReference type="GO" id="GO:0005737">
    <property type="term" value="C:cytoplasm"/>
    <property type="evidence" value="ECO:0007669"/>
    <property type="project" value="TreeGrafter"/>
</dbReference>
<dbReference type="OrthoDB" id="239262at2759"/>
<feature type="binding site" evidence="6">
    <location>
        <position position="179"/>
    </location>
    <ligand>
        <name>Mn(2+)</name>
        <dbReference type="ChEBI" id="CHEBI:29035"/>
    </ligand>
</feature>
<protein>
    <recommendedName>
        <fullName evidence="2 7">Superoxide dismutase</fullName>
        <ecNumber evidence="2 7">1.15.1.1</ecNumber>
    </recommendedName>
</protein>
<feature type="binding site" evidence="6">
    <location>
        <position position="175"/>
    </location>
    <ligand>
        <name>Mn(2+)</name>
        <dbReference type="ChEBI" id="CHEBI:29035"/>
    </ligand>
</feature>
<feature type="domain" description="Manganese/iron superoxide dismutase N-terminal" evidence="8">
    <location>
        <begin position="3"/>
        <end position="92"/>
    </location>
</feature>
<sequence length="225" mass="24288">MSTFKLPSLAFEYGALEPYIDATTMEIHLTKHHNTYVTNVNNVLGGPNGAAIKGLSLEAIQRSVSSLDPAIQTAVRNSGGGHYNHTMFWTTLAGVGSANSAPFGDLKTAIESDFGSVDEMQKLFNTTAATRFGSGWAWLCVGDDGKLFITSTPNQDNPLMTGIADKPGTPILGLDVWEHAYYLKYNAARPAYIAAFWNVVNWDKVVENYSTAKSGGTAVMDVPMQ</sequence>
<evidence type="ECO:0000256" key="3">
    <source>
        <dbReference type="ARBA" id="ARBA00022723"/>
    </source>
</evidence>
<feature type="domain" description="Manganese/iron superoxide dismutase C-terminal" evidence="9">
    <location>
        <begin position="104"/>
        <end position="207"/>
    </location>
</feature>
<evidence type="ECO:0000256" key="6">
    <source>
        <dbReference type="PIRSR" id="PIRSR000349-1"/>
    </source>
</evidence>
<dbReference type="EC" id="1.15.1.1" evidence="2 7"/>
<organism evidence="10 11">
    <name type="scientific">Porphyridium purpureum</name>
    <name type="common">Red alga</name>
    <name type="synonym">Porphyridium cruentum</name>
    <dbReference type="NCBI Taxonomy" id="35688"/>
    <lineage>
        <taxon>Eukaryota</taxon>
        <taxon>Rhodophyta</taxon>
        <taxon>Bangiophyceae</taxon>
        <taxon>Porphyridiales</taxon>
        <taxon>Porphyridiaceae</taxon>
        <taxon>Porphyridium</taxon>
    </lineage>
</organism>
<keyword evidence="4 7" id="KW-0560">Oxidoreductase</keyword>
<dbReference type="PANTHER" id="PTHR43595">
    <property type="entry name" value="37S RIBOSOMAL PROTEIN S26, MITOCHONDRIAL"/>
    <property type="match status" value="1"/>
</dbReference>
<dbReference type="PIRSF" id="PIRSF000349">
    <property type="entry name" value="SODismutase"/>
    <property type="match status" value="1"/>
</dbReference>
<evidence type="ECO:0000256" key="4">
    <source>
        <dbReference type="ARBA" id="ARBA00023002"/>
    </source>
</evidence>
<dbReference type="SUPFAM" id="SSF46609">
    <property type="entry name" value="Fe,Mn superoxide dismutase (SOD), N-terminal domain"/>
    <property type="match status" value="1"/>
</dbReference>
<evidence type="ECO:0000259" key="8">
    <source>
        <dbReference type="Pfam" id="PF00081"/>
    </source>
</evidence>
<comment type="caution">
    <text evidence="10">The sequence shown here is derived from an EMBL/GenBank/DDBJ whole genome shotgun (WGS) entry which is preliminary data.</text>
</comment>
<dbReference type="Gene3D" id="1.10.287.990">
    <property type="entry name" value="Fe,Mn superoxide dismutase (SOD) domain"/>
    <property type="match status" value="1"/>
</dbReference>
<dbReference type="OMA" id="HNQFWEM"/>
<dbReference type="Pfam" id="PF02777">
    <property type="entry name" value="Sod_Fe_C"/>
    <property type="match status" value="1"/>
</dbReference>
<evidence type="ECO:0000256" key="1">
    <source>
        <dbReference type="ARBA" id="ARBA00008714"/>
    </source>
</evidence>
<dbReference type="PANTHER" id="PTHR43595:SF2">
    <property type="entry name" value="SMALL RIBOSOMAL SUBUNIT PROTEIN MS42"/>
    <property type="match status" value="1"/>
</dbReference>
<gene>
    <name evidence="10" type="ORF">FVE85_6702</name>
</gene>
<dbReference type="SUPFAM" id="SSF54719">
    <property type="entry name" value="Fe,Mn superoxide dismutase (SOD), C-terminal domain"/>
    <property type="match status" value="1"/>
</dbReference>
<evidence type="ECO:0000313" key="11">
    <source>
        <dbReference type="Proteomes" id="UP000324585"/>
    </source>
</evidence>
<reference evidence="11" key="1">
    <citation type="journal article" date="2019" name="Nat. Commun.">
        <title>Expansion of phycobilisome linker gene families in mesophilic red algae.</title>
        <authorList>
            <person name="Lee J."/>
            <person name="Kim D."/>
            <person name="Bhattacharya D."/>
            <person name="Yoon H.S."/>
        </authorList>
    </citation>
    <scope>NUCLEOTIDE SEQUENCE [LARGE SCALE GENOMIC DNA]</scope>
    <source>
        <strain evidence="11">CCMP 1328</strain>
    </source>
</reference>
<evidence type="ECO:0000313" key="10">
    <source>
        <dbReference type="EMBL" id="KAA8499117.1"/>
    </source>
</evidence>
<dbReference type="PROSITE" id="PS00088">
    <property type="entry name" value="SOD_MN"/>
    <property type="match status" value="1"/>
</dbReference>
<keyword evidence="3 6" id="KW-0479">Metal-binding</keyword>
<dbReference type="EMBL" id="VRMN01000001">
    <property type="protein sequence ID" value="KAA8499117.1"/>
    <property type="molecule type" value="Genomic_DNA"/>
</dbReference>
<dbReference type="AlphaFoldDB" id="A0A5J4Z8X7"/>
<dbReference type="GO" id="GO:0046872">
    <property type="term" value="F:metal ion binding"/>
    <property type="evidence" value="ECO:0007669"/>
    <property type="project" value="UniProtKB-KW"/>
</dbReference>
<comment type="similarity">
    <text evidence="1 7">Belongs to the iron/manganese superoxide dismutase family.</text>
</comment>
<dbReference type="InterPro" id="IPR019833">
    <property type="entry name" value="Mn/Fe_SOD_BS"/>
</dbReference>
<dbReference type="InterPro" id="IPR019831">
    <property type="entry name" value="Mn/Fe_SOD_N"/>
</dbReference>
<evidence type="ECO:0000259" key="9">
    <source>
        <dbReference type="Pfam" id="PF02777"/>
    </source>
</evidence>
<dbReference type="InterPro" id="IPR036324">
    <property type="entry name" value="Mn/Fe_SOD_N_sf"/>
</dbReference>
<dbReference type="FunFam" id="1.10.287.990:FF:000001">
    <property type="entry name" value="Superoxide dismutase"/>
    <property type="match status" value="1"/>
</dbReference>
<name>A0A5J4Z8X7_PORPP</name>